<feature type="domain" description="N-acetyltransferase" evidence="1">
    <location>
        <begin position="4"/>
        <end position="165"/>
    </location>
</feature>
<dbReference type="SUPFAM" id="SSF55729">
    <property type="entry name" value="Acyl-CoA N-acyltransferases (Nat)"/>
    <property type="match status" value="1"/>
</dbReference>
<dbReference type="Pfam" id="PF00583">
    <property type="entry name" value="Acetyltransf_1"/>
    <property type="match status" value="1"/>
</dbReference>
<dbReference type="Proteomes" id="UP000190890">
    <property type="component" value="Unassembled WGS sequence"/>
</dbReference>
<sequence length="169" mass="20192">MENIEFKKFSEFQRGIMFELLKDAYSFESRYEKTWITQWKEEDDFFYDNLHIADECGFVTTLNDIPIGFICWDPRSMPEYIEVCHNCIATEYKGNKFGKMQLQEAVKRLVNKNVKKLIVTTDERLVPAQKNYESVGFKFVQKRENGWNEEYAGKLMDYEMYCNKENSNS</sequence>
<keyword evidence="2" id="KW-0808">Transferase</keyword>
<dbReference type="InterPro" id="IPR000182">
    <property type="entry name" value="GNAT_dom"/>
</dbReference>
<evidence type="ECO:0000259" key="1">
    <source>
        <dbReference type="PROSITE" id="PS51186"/>
    </source>
</evidence>
<keyword evidence="3" id="KW-1185">Reference proteome</keyword>
<dbReference type="GO" id="GO:0016747">
    <property type="term" value="F:acyltransferase activity, transferring groups other than amino-acyl groups"/>
    <property type="evidence" value="ECO:0007669"/>
    <property type="project" value="InterPro"/>
</dbReference>
<name>A0A1S8SXV1_9CLOT</name>
<evidence type="ECO:0000313" key="2">
    <source>
        <dbReference type="EMBL" id="OOM70296.1"/>
    </source>
</evidence>
<reference evidence="2 3" key="1">
    <citation type="submission" date="2016-05" db="EMBL/GenBank/DDBJ databases">
        <title>Microbial solvent formation.</title>
        <authorList>
            <person name="Poehlein A."/>
            <person name="Montoya Solano J.D."/>
            <person name="Flitsch S."/>
            <person name="Krabben P."/>
            <person name="Duerre P."/>
            <person name="Daniel R."/>
        </authorList>
    </citation>
    <scope>NUCLEOTIDE SEQUENCE [LARGE SCALE GENOMIC DNA]</scope>
    <source>
        <strain evidence="2 3">DSM 2619</strain>
    </source>
</reference>
<dbReference type="AlphaFoldDB" id="A0A1S8SXV1"/>
<dbReference type="RefSeq" id="WP_242954259.1">
    <property type="nucleotide sequence ID" value="NZ_LZZM01000242.1"/>
</dbReference>
<dbReference type="PROSITE" id="PS51186">
    <property type="entry name" value="GNAT"/>
    <property type="match status" value="1"/>
</dbReference>
<organism evidence="2 3">
    <name type="scientific">Clostridium puniceum</name>
    <dbReference type="NCBI Taxonomy" id="29367"/>
    <lineage>
        <taxon>Bacteria</taxon>
        <taxon>Bacillati</taxon>
        <taxon>Bacillota</taxon>
        <taxon>Clostridia</taxon>
        <taxon>Eubacteriales</taxon>
        <taxon>Clostridiaceae</taxon>
        <taxon>Clostridium</taxon>
    </lineage>
</organism>
<dbReference type="EMBL" id="LZZM01000242">
    <property type="protein sequence ID" value="OOM70296.1"/>
    <property type="molecule type" value="Genomic_DNA"/>
</dbReference>
<protein>
    <submittedName>
        <fullName evidence="2">Acetyltransferase (GNAT) family protein</fullName>
    </submittedName>
</protein>
<proteinExistence type="predicted"/>
<evidence type="ECO:0000313" key="3">
    <source>
        <dbReference type="Proteomes" id="UP000190890"/>
    </source>
</evidence>
<dbReference type="Gene3D" id="3.40.630.30">
    <property type="match status" value="1"/>
</dbReference>
<gene>
    <name evidence="2" type="ORF">CLPUN_52550</name>
</gene>
<dbReference type="STRING" id="29367.CLPUN_52550"/>
<dbReference type="InterPro" id="IPR016181">
    <property type="entry name" value="Acyl_CoA_acyltransferase"/>
</dbReference>
<accession>A0A1S8SXV1</accession>
<comment type="caution">
    <text evidence="2">The sequence shown here is derived from an EMBL/GenBank/DDBJ whole genome shotgun (WGS) entry which is preliminary data.</text>
</comment>